<reference evidence="2" key="1">
    <citation type="submission" date="2016-03" db="EMBL/GenBank/DDBJ databases">
        <authorList>
            <person name="Ploux O."/>
        </authorList>
    </citation>
    <scope>NUCLEOTIDE SEQUENCE [LARGE SCALE GENOMIC DNA]</scope>
    <source>
        <strain evidence="2">UK7</strain>
    </source>
</reference>
<accession>A0A1E1KBA1</accession>
<dbReference type="Proteomes" id="UP000178129">
    <property type="component" value="Unassembled WGS sequence"/>
</dbReference>
<evidence type="ECO:0000313" key="2">
    <source>
        <dbReference type="Proteomes" id="UP000178129"/>
    </source>
</evidence>
<organism evidence="1 2">
    <name type="scientific">Rhynchosporium graminicola</name>
    <dbReference type="NCBI Taxonomy" id="2792576"/>
    <lineage>
        <taxon>Eukaryota</taxon>
        <taxon>Fungi</taxon>
        <taxon>Dikarya</taxon>
        <taxon>Ascomycota</taxon>
        <taxon>Pezizomycotina</taxon>
        <taxon>Leotiomycetes</taxon>
        <taxon>Helotiales</taxon>
        <taxon>Ploettnerulaceae</taxon>
        <taxon>Rhynchosporium</taxon>
    </lineage>
</organism>
<keyword evidence="2" id="KW-1185">Reference proteome</keyword>
<name>A0A1E1KBA1_9HELO</name>
<proteinExistence type="predicted"/>
<dbReference type="AlphaFoldDB" id="A0A1E1KBA1"/>
<sequence>MEASCLPRHDIHPSLGTLTEEFGSIILDDRLALATASMYRGLTGEGSPGWSVGRSVDIRPEKLRRCPLF</sequence>
<protein>
    <submittedName>
        <fullName evidence="1">Uncharacterized protein</fullName>
    </submittedName>
</protein>
<comment type="caution">
    <text evidence="1">The sequence shown here is derived from an EMBL/GenBank/DDBJ whole genome shotgun (WGS) entry which is preliminary data.</text>
</comment>
<dbReference type="InParanoid" id="A0A1E1KBA1"/>
<evidence type="ECO:0000313" key="1">
    <source>
        <dbReference type="EMBL" id="CZS95335.1"/>
    </source>
</evidence>
<dbReference type="EMBL" id="FJUW01000010">
    <property type="protein sequence ID" value="CZS95335.1"/>
    <property type="molecule type" value="Genomic_DNA"/>
</dbReference>
<gene>
    <name evidence="1" type="ORF">RCO7_14368</name>
</gene>